<dbReference type="InterPro" id="IPR012668">
    <property type="entry name" value="CHP02466"/>
</dbReference>
<dbReference type="Proteomes" id="UP000321638">
    <property type="component" value="Unassembled WGS sequence"/>
</dbReference>
<evidence type="ECO:0000313" key="1">
    <source>
        <dbReference type="EMBL" id="TXL76673.1"/>
    </source>
</evidence>
<dbReference type="AlphaFoldDB" id="A0A5C8PPL5"/>
<reference evidence="1 2" key="1">
    <citation type="submission" date="2019-06" db="EMBL/GenBank/DDBJ databases">
        <title>New taxonomy in bacterial strain CC-CFT640, isolated from vineyard.</title>
        <authorList>
            <person name="Lin S.-Y."/>
            <person name="Tsai C.-F."/>
            <person name="Young C.-C."/>
        </authorList>
    </citation>
    <scope>NUCLEOTIDE SEQUENCE [LARGE SCALE GENOMIC DNA]</scope>
    <source>
        <strain evidence="1 2">CC-CFT640</strain>
    </source>
</reference>
<protein>
    <recommendedName>
        <fullName evidence="3">2OG-Fe(II) oxygenase</fullName>
    </recommendedName>
</protein>
<name>A0A5C8PPL5_9HYPH</name>
<comment type="caution">
    <text evidence="1">The sequence shown here is derived from an EMBL/GenBank/DDBJ whole genome shotgun (WGS) entry which is preliminary data.</text>
</comment>
<dbReference type="OrthoDB" id="9783136at2"/>
<dbReference type="Pfam" id="PF13759">
    <property type="entry name" value="2OG-FeII_Oxy_5"/>
    <property type="match status" value="1"/>
</dbReference>
<gene>
    <name evidence="1" type="ORF">FHP25_10720</name>
</gene>
<dbReference type="Gene3D" id="2.60.120.620">
    <property type="entry name" value="q2cbj1_9rhob like domain"/>
    <property type="match status" value="1"/>
</dbReference>
<keyword evidence="2" id="KW-1185">Reference proteome</keyword>
<organism evidence="1 2">
    <name type="scientific">Vineibacter terrae</name>
    <dbReference type="NCBI Taxonomy" id="2586908"/>
    <lineage>
        <taxon>Bacteria</taxon>
        <taxon>Pseudomonadati</taxon>
        <taxon>Pseudomonadota</taxon>
        <taxon>Alphaproteobacteria</taxon>
        <taxon>Hyphomicrobiales</taxon>
        <taxon>Vineibacter</taxon>
    </lineage>
</organism>
<sequence length="255" mass="27450">MSEATKVPGFAAPAGTWIAHAGVAHAGTTHAAAPAPAPARPGPAVDDDLTADLGDGVSLLFATPMLRLLMPDAARVNPGLRATILRRAQDDAGKAISNVGGWQSRNDLLDWDIPEAAQLKTWIAAAVRQMAQHSPMFRGRAPGTTRFRAYAWANINRDGHYNRLHLHPGEHWSGVYYVDAGQPDPAIANNGVIEFLDPRPTARAMPVPGFKFDRGISIVPASGMLLLFPSWLDHWVSPYQGPGERISIAFNCTLE</sequence>
<dbReference type="EMBL" id="VDUZ01000010">
    <property type="protein sequence ID" value="TXL76673.1"/>
    <property type="molecule type" value="Genomic_DNA"/>
</dbReference>
<evidence type="ECO:0000313" key="2">
    <source>
        <dbReference type="Proteomes" id="UP000321638"/>
    </source>
</evidence>
<evidence type="ECO:0008006" key="3">
    <source>
        <dbReference type="Google" id="ProtNLM"/>
    </source>
</evidence>
<accession>A0A5C8PPL5</accession>
<dbReference type="RefSeq" id="WP_147846935.1">
    <property type="nucleotide sequence ID" value="NZ_VDUZ01000010.1"/>
</dbReference>
<proteinExistence type="predicted"/>
<dbReference type="NCBIfam" id="TIGR02466">
    <property type="entry name" value="TIGR02466 family protein"/>
    <property type="match status" value="1"/>
</dbReference>